<keyword evidence="4" id="KW-1185">Reference proteome</keyword>
<evidence type="ECO:0000256" key="1">
    <source>
        <dbReference type="SAM" id="Phobius"/>
    </source>
</evidence>
<dbReference type="InterPro" id="IPR058444">
    <property type="entry name" value="DUF8131"/>
</dbReference>
<feature type="transmembrane region" description="Helical" evidence="1">
    <location>
        <begin position="6"/>
        <end position="26"/>
    </location>
</feature>
<dbReference type="OrthoDB" id="170780at2157"/>
<dbReference type="HOGENOM" id="CLU_200163_0_0_2"/>
<dbReference type="RefSeq" id="WP_007700702.1">
    <property type="nucleotide sequence ID" value="NC_019964.1"/>
</dbReference>
<dbReference type="GeneID" id="14378073"/>
<dbReference type="eggNOG" id="arCOG10155">
    <property type="taxonomic scope" value="Archaea"/>
</dbReference>
<protein>
    <recommendedName>
        <fullName evidence="2">DUF8131 domain-containing protein</fullName>
    </recommendedName>
</protein>
<name>L0IFF0_HALRX</name>
<evidence type="ECO:0000313" key="4">
    <source>
        <dbReference type="Proteomes" id="UP000010846"/>
    </source>
</evidence>
<feature type="domain" description="DUF8131" evidence="2">
    <location>
        <begin position="4"/>
        <end position="60"/>
    </location>
</feature>
<sequence>MDFESLAPRVVTTIAVAALVPALWYVLGRPSTVSAVAAVNVLLIAGSLWIAMGPTGASTAEPAH</sequence>
<feature type="transmembrane region" description="Helical" evidence="1">
    <location>
        <begin position="33"/>
        <end position="52"/>
    </location>
</feature>
<keyword evidence="1" id="KW-0472">Membrane</keyword>
<accession>L0IFF0</accession>
<proteinExistence type="predicted"/>
<gene>
    <name evidence="3" type="ordered locus">Halru_3001</name>
</gene>
<dbReference type="KEGG" id="hru:Halru_3001"/>
<evidence type="ECO:0000259" key="2">
    <source>
        <dbReference type="Pfam" id="PF26452"/>
    </source>
</evidence>
<dbReference type="Pfam" id="PF26452">
    <property type="entry name" value="DUF8131"/>
    <property type="match status" value="1"/>
</dbReference>
<organism evidence="3 4">
    <name type="scientific">Halovivax ruber (strain DSM 18193 / JCM 13892 / XH-70)</name>
    <dbReference type="NCBI Taxonomy" id="797302"/>
    <lineage>
        <taxon>Archaea</taxon>
        <taxon>Methanobacteriati</taxon>
        <taxon>Methanobacteriota</taxon>
        <taxon>Stenosarchaea group</taxon>
        <taxon>Halobacteria</taxon>
        <taxon>Halobacteriales</taxon>
        <taxon>Natrialbaceae</taxon>
        <taxon>Halovivax</taxon>
    </lineage>
</organism>
<dbReference type="EMBL" id="CP003050">
    <property type="protein sequence ID" value="AGB17568.1"/>
    <property type="molecule type" value="Genomic_DNA"/>
</dbReference>
<evidence type="ECO:0000313" key="3">
    <source>
        <dbReference type="EMBL" id="AGB17568.1"/>
    </source>
</evidence>
<keyword evidence="1" id="KW-1133">Transmembrane helix</keyword>
<dbReference type="AlphaFoldDB" id="L0IFF0"/>
<reference evidence="3" key="1">
    <citation type="submission" date="2011-09" db="EMBL/GenBank/DDBJ databases">
        <title>Complete sequence of Halovivax ruber XH-70.</title>
        <authorList>
            <consortium name="US DOE Joint Genome Institute"/>
            <person name="Lucas S."/>
            <person name="Han J."/>
            <person name="Lapidus A."/>
            <person name="Cheng J.-F."/>
            <person name="Goodwin L."/>
            <person name="Pitluck S."/>
            <person name="Peters L."/>
            <person name="Mikhailova N."/>
            <person name="Davenport K."/>
            <person name="Detter J.C."/>
            <person name="Han C."/>
            <person name="Tapia R."/>
            <person name="Land M."/>
            <person name="Hauser L."/>
            <person name="Kyrpides N."/>
            <person name="Ivanova N."/>
            <person name="Pagani I."/>
            <person name="Sproer C."/>
            <person name="Anderson I."/>
            <person name="Woyke T."/>
        </authorList>
    </citation>
    <scope>NUCLEOTIDE SEQUENCE</scope>
    <source>
        <strain evidence="3">XH-70</strain>
    </source>
</reference>
<dbReference type="Proteomes" id="UP000010846">
    <property type="component" value="Chromosome"/>
</dbReference>
<keyword evidence="1" id="KW-0812">Transmembrane</keyword>
<dbReference type="STRING" id="797302.Halru_3001"/>